<proteinExistence type="predicted"/>
<organism evidence="2 3">
    <name type="scientific">Choanephora cucurbitarum</name>
    <dbReference type="NCBI Taxonomy" id="101091"/>
    <lineage>
        <taxon>Eukaryota</taxon>
        <taxon>Fungi</taxon>
        <taxon>Fungi incertae sedis</taxon>
        <taxon>Mucoromycota</taxon>
        <taxon>Mucoromycotina</taxon>
        <taxon>Mucoromycetes</taxon>
        <taxon>Mucorales</taxon>
        <taxon>Mucorineae</taxon>
        <taxon>Choanephoraceae</taxon>
        <taxon>Choanephoroideae</taxon>
        <taxon>Choanephora</taxon>
    </lineage>
</organism>
<dbReference type="Proteomes" id="UP000093000">
    <property type="component" value="Unassembled WGS sequence"/>
</dbReference>
<reference evidence="2 3" key="1">
    <citation type="submission" date="2016-03" db="EMBL/GenBank/DDBJ databases">
        <title>Choanephora cucurbitarum.</title>
        <authorList>
            <person name="Min B."/>
            <person name="Park H."/>
            <person name="Park J.-H."/>
            <person name="Shin H.-D."/>
            <person name="Choi I.-G."/>
        </authorList>
    </citation>
    <scope>NUCLEOTIDE SEQUENCE [LARGE SCALE GENOMIC DNA]</scope>
    <source>
        <strain evidence="2 3">KUS-F28377</strain>
    </source>
</reference>
<evidence type="ECO:0000256" key="1">
    <source>
        <dbReference type="SAM" id="MobiDB-lite"/>
    </source>
</evidence>
<feature type="region of interest" description="Disordered" evidence="1">
    <location>
        <begin position="1"/>
        <end position="20"/>
    </location>
</feature>
<feature type="region of interest" description="Disordered" evidence="1">
    <location>
        <begin position="87"/>
        <end position="106"/>
    </location>
</feature>
<comment type="caution">
    <text evidence="2">The sequence shown here is derived from an EMBL/GenBank/DDBJ whole genome shotgun (WGS) entry which is preliminary data.</text>
</comment>
<evidence type="ECO:0000313" key="2">
    <source>
        <dbReference type="EMBL" id="OBZ81188.1"/>
    </source>
</evidence>
<evidence type="ECO:0000313" key="3">
    <source>
        <dbReference type="Proteomes" id="UP000093000"/>
    </source>
</evidence>
<feature type="non-terminal residue" evidence="2">
    <location>
        <position position="106"/>
    </location>
</feature>
<keyword evidence="3" id="KW-1185">Reference proteome</keyword>
<dbReference type="AlphaFoldDB" id="A0A1C7MWP0"/>
<protein>
    <submittedName>
        <fullName evidence="2">Uncharacterized protein</fullName>
    </submittedName>
</protein>
<dbReference type="InParanoid" id="A0A1C7MWP0"/>
<gene>
    <name evidence="2" type="ORF">A0J61_10763</name>
</gene>
<sequence length="106" mass="11417">MNRPLQPKPSHADDALTLPPSVSVPLGSVGMSGHYQTMHSSQESIVVPPAIIDLTITQDDEPMPTTSPCTLTPNEVTVEVTFNQTDDLSDVEEQVSSLNKDQAMVD</sequence>
<dbReference type="EMBL" id="LUGH01001376">
    <property type="protein sequence ID" value="OBZ81188.1"/>
    <property type="molecule type" value="Genomic_DNA"/>
</dbReference>
<name>A0A1C7MWP0_9FUNG</name>
<accession>A0A1C7MWP0</accession>